<name>S8EH84_FOMSC</name>
<evidence type="ECO:0000313" key="6">
    <source>
        <dbReference type="EMBL" id="EPT03603.1"/>
    </source>
</evidence>
<dbReference type="PANTHER" id="PTHR48081:SF5">
    <property type="entry name" value="ALPHA_BETA HYDROLASE FOLD-3 DOMAIN-CONTAINING PROTEIN"/>
    <property type="match status" value="1"/>
</dbReference>
<proteinExistence type="inferred from homology"/>
<dbReference type="Pfam" id="PF07859">
    <property type="entry name" value="Abhydrolase_3"/>
    <property type="match status" value="1"/>
</dbReference>
<dbReference type="STRING" id="743788.S8EH84"/>
<evidence type="ECO:0000256" key="3">
    <source>
        <dbReference type="PROSITE-ProRule" id="PRU10038"/>
    </source>
</evidence>
<dbReference type="PANTHER" id="PTHR48081">
    <property type="entry name" value="AB HYDROLASE SUPERFAMILY PROTEIN C4A8.06C"/>
    <property type="match status" value="1"/>
</dbReference>
<dbReference type="EMBL" id="KE504129">
    <property type="protein sequence ID" value="EPT03603.1"/>
    <property type="molecule type" value="Genomic_DNA"/>
</dbReference>
<evidence type="ECO:0000256" key="4">
    <source>
        <dbReference type="SAM" id="MobiDB-lite"/>
    </source>
</evidence>
<sequence length="960" mass="107111">MGVNTFSAAVHIAPVALKTFINHGRTKAKKIKDGEPEEATDDIFFDEAFHIVKAFIELGTHNTVESLQAFTNTHVPAPPWAAVAPVKIPFPSCNKAADLLIDWFGPDDLKHVVGGERWWQVRGLDGIDSEWITEHKYLSNSKANSNEKLSETDNYIARMEHLESVMLYVHGGAYFWGSINTHRYQIIRYARKMKGRAFTVNYRKAPQYPWPCPLQDVIAAYFYLIDPPPGAIHKPVSPSKIVFAGDSAGAGLCLSVLTVLRDMAVPLPAGAVLISPWVDLTHSFPSVMQNTATDIIPPYGFIHRPSATWPIHPLPDENGRARAVPTQTNPPPMPGHADTLQPSPSRAESQANELATQSADEGKKVHTKDLKDEHVGSQEEMLEQPRESPLSPGSPTRSDRGGEYIDGSPGIGSRVPDVDGDVDAAKDWAPGRYAQRDPQATSQEDRGKRAQDESSPDYDPDFWEPKPPKVLMNDPDAKPLELRSQIQLYATNEQLTHPLVSPVLQGSLGNLCPLYIICGDGEVLRDEIIYMAHKAAHPEEYPARNGTLREGRRQKENAERFKTPTKVHLQVYDGMCHVLTVFLFTRCAKYAYSSIAQFVKHVTFQPSDHLERTPFPEFHIPPDELDESEDDLADPPDRPLVQHAINCNEKALTEKTSADDVPTGQKDFMSNEERAKEEVQKGEAEQMPSGTESSSLNQDGSGKDIPRVVMLRERVDIFGRVRPMEAREDIAALQLKPQSIGIIKEAPVVRWLTGQDKWDKKYKHKAHKVIKHRRKYEEKAERLLQHAFEQGVIHESVSRPVVNRSHSHRSTASVASGTIEHDRRWGPLDLQHEMPAPSAIAGRRDTAEAVALLKKNVYHTAPATHKMVPKLKPSDVVRGAFEERDRPRDPPPQSVSEQQVHPPSSPMHGLRIWQSLITYFMRKSTQKAATKAAHGKDHAASAINDAGKALQLKSSESRQQ</sequence>
<feature type="region of interest" description="Disordered" evidence="4">
    <location>
        <begin position="613"/>
        <end position="703"/>
    </location>
</feature>
<dbReference type="InterPro" id="IPR033140">
    <property type="entry name" value="Lipase_GDXG_put_SER_AS"/>
</dbReference>
<dbReference type="Gene3D" id="3.40.50.1820">
    <property type="entry name" value="alpha/beta hydrolase"/>
    <property type="match status" value="2"/>
</dbReference>
<reference evidence="6 7" key="1">
    <citation type="journal article" date="2012" name="Science">
        <title>The Paleozoic origin of enzymatic lignin decomposition reconstructed from 31 fungal genomes.</title>
        <authorList>
            <person name="Floudas D."/>
            <person name="Binder M."/>
            <person name="Riley R."/>
            <person name="Barry K."/>
            <person name="Blanchette R.A."/>
            <person name="Henrissat B."/>
            <person name="Martinez A.T."/>
            <person name="Otillar R."/>
            <person name="Spatafora J.W."/>
            <person name="Yadav J.S."/>
            <person name="Aerts A."/>
            <person name="Benoit I."/>
            <person name="Boyd A."/>
            <person name="Carlson A."/>
            <person name="Copeland A."/>
            <person name="Coutinho P.M."/>
            <person name="de Vries R.P."/>
            <person name="Ferreira P."/>
            <person name="Findley K."/>
            <person name="Foster B."/>
            <person name="Gaskell J."/>
            <person name="Glotzer D."/>
            <person name="Gorecki P."/>
            <person name="Heitman J."/>
            <person name="Hesse C."/>
            <person name="Hori C."/>
            <person name="Igarashi K."/>
            <person name="Jurgens J.A."/>
            <person name="Kallen N."/>
            <person name="Kersten P."/>
            <person name="Kohler A."/>
            <person name="Kuees U."/>
            <person name="Kumar T.K.A."/>
            <person name="Kuo A."/>
            <person name="LaButti K."/>
            <person name="Larrondo L.F."/>
            <person name="Lindquist E."/>
            <person name="Ling A."/>
            <person name="Lombard V."/>
            <person name="Lucas S."/>
            <person name="Lundell T."/>
            <person name="Martin R."/>
            <person name="McLaughlin D.J."/>
            <person name="Morgenstern I."/>
            <person name="Morin E."/>
            <person name="Murat C."/>
            <person name="Nagy L.G."/>
            <person name="Nolan M."/>
            <person name="Ohm R.A."/>
            <person name="Patyshakuliyeva A."/>
            <person name="Rokas A."/>
            <person name="Ruiz-Duenas F.J."/>
            <person name="Sabat G."/>
            <person name="Salamov A."/>
            <person name="Samejima M."/>
            <person name="Schmutz J."/>
            <person name="Slot J.C."/>
            <person name="St John F."/>
            <person name="Stenlid J."/>
            <person name="Sun H."/>
            <person name="Sun S."/>
            <person name="Syed K."/>
            <person name="Tsang A."/>
            <person name="Wiebenga A."/>
            <person name="Young D."/>
            <person name="Pisabarro A."/>
            <person name="Eastwood D.C."/>
            <person name="Martin F."/>
            <person name="Cullen D."/>
            <person name="Grigoriev I.V."/>
            <person name="Hibbett D.S."/>
        </authorList>
    </citation>
    <scope>NUCLEOTIDE SEQUENCE</scope>
    <source>
        <strain evidence="7">FP-58527</strain>
    </source>
</reference>
<feature type="compositionally biased region" description="Basic and acidic residues" evidence="4">
    <location>
        <begin position="443"/>
        <end position="452"/>
    </location>
</feature>
<feature type="region of interest" description="Disordered" evidence="4">
    <location>
        <begin position="924"/>
        <end position="960"/>
    </location>
</feature>
<feature type="compositionally biased region" description="Basic and acidic residues" evidence="4">
    <location>
        <begin position="669"/>
        <end position="684"/>
    </location>
</feature>
<dbReference type="InterPro" id="IPR050300">
    <property type="entry name" value="GDXG_lipolytic_enzyme"/>
</dbReference>
<feature type="domain" description="Alpha/beta hydrolase fold-3" evidence="5">
    <location>
        <begin position="166"/>
        <end position="288"/>
    </location>
</feature>
<feature type="compositionally biased region" description="Basic and acidic residues" evidence="4">
    <location>
        <begin position="360"/>
        <end position="377"/>
    </location>
</feature>
<dbReference type="InterPro" id="IPR029058">
    <property type="entry name" value="AB_hydrolase_fold"/>
</dbReference>
<dbReference type="PROSITE" id="PS01173">
    <property type="entry name" value="LIPASE_GDXG_HIS"/>
    <property type="match status" value="1"/>
</dbReference>
<dbReference type="InterPro" id="IPR013094">
    <property type="entry name" value="AB_hydrolase_3"/>
</dbReference>
<evidence type="ECO:0000259" key="5">
    <source>
        <dbReference type="Pfam" id="PF07859"/>
    </source>
</evidence>
<protein>
    <recommendedName>
        <fullName evidence="5">Alpha/beta hydrolase fold-3 domain-containing protein</fullName>
    </recommendedName>
</protein>
<dbReference type="eggNOG" id="KOG1515">
    <property type="taxonomic scope" value="Eukaryota"/>
</dbReference>
<dbReference type="PROSITE" id="PS01174">
    <property type="entry name" value="LIPASE_GDXG_SER"/>
    <property type="match status" value="1"/>
</dbReference>
<feature type="region of interest" description="Disordered" evidence="4">
    <location>
        <begin position="310"/>
        <end position="476"/>
    </location>
</feature>
<organism evidence="6 7">
    <name type="scientific">Fomitopsis schrenkii</name>
    <name type="common">Brown rot fungus</name>
    <dbReference type="NCBI Taxonomy" id="2126942"/>
    <lineage>
        <taxon>Eukaryota</taxon>
        <taxon>Fungi</taxon>
        <taxon>Dikarya</taxon>
        <taxon>Basidiomycota</taxon>
        <taxon>Agaricomycotina</taxon>
        <taxon>Agaricomycetes</taxon>
        <taxon>Polyporales</taxon>
        <taxon>Fomitopsis</taxon>
    </lineage>
</organism>
<dbReference type="Proteomes" id="UP000015241">
    <property type="component" value="Unassembled WGS sequence"/>
</dbReference>
<dbReference type="GO" id="GO:0016787">
    <property type="term" value="F:hydrolase activity"/>
    <property type="evidence" value="ECO:0007669"/>
    <property type="project" value="UniProtKB-KW"/>
</dbReference>
<dbReference type="AlphaFoldDB" id="S8EH84"/>
<dbReference type="OrthoDB" id="1662883at2759"/>
<dbReference type="InParanoid" id="S8EH84"/>
<gene>
    <name evidence="6" type="ORF">FOMPIDRAFT_1028473</name>
</gene>
<keyword evidence="2" id="KW-0378">Hydrolase</keyword>
<evidence type="ECO:0000313" key="7">
    <source>
        <dbReference type="Proteomes" id="UP000015241"/>
    </source>
</evidence>
<comment type="similarity">
    <text evidence="1">Belongs to the 'GDXG' lipolytic enzyme family.</text>
</comment>
<feature type="compositionally biased region" description="Polar residues" evidence="4">
    <location>
        <begin position="340"/>
        <end position="359"/>
    </location>
</feature>
<feature type="region of interest" description="Disordered" evidence="4">
    <location>
        <begin position="881"/>
        <end position="908"/>
    </location>
</feature>
<feature type="compositionally biased region" description="Acidic residues" evidence="4">
    <location>
        <begin position="623"/>
        <end position="634"/>
    </location>
</feature>
<dbReference type="HOGENOM" id="CLU_004893_1_0_1"/>
<evidence type="ECO:0000256" key="2">
    <source>
        <dbReference type="ARBA" id="ARBA00022801"/>
    </source>
</evidence>
<accession>S8EH84</accession>
<feature type="active site" evidence="3">
    <location>
        <position position="247"/>
    </location>
</feature>
<feature type="compositionally biased region" description="Polar residues" evidence="4">
    <location>
        <begin position="688"/>
        <end position="700"/>
    </location>
</feature>
<evidence type="ECO:0000256" key="1">
    <source>
        <dbReference type="ARBA" id="ARBA00010515"/>
    </source>
</evidence>
<dbReference type="InterPro" id="IPR002168">
    <property type="entry name" value="Lipase_GDXG_HIS_AS"/>
</dbReference>
<keyword evidence="7" id="KW-1185">Reference proteome</keyword>
<dbReference type="SUPFAM" id="SSF53474">
    <property type="entry name" value="alpha/beta-Hydrolases"/>
    <property type="match status" value="1"/>
</dbReference>